<name>A0ABV8S8W4_9BACL</name>
<reference evidence="2" key="1">
    <citation type="journal article" date="2019" name="Int. J. Syst. Evol. Microbiol.">
        <title>The Global Catalogue of Microorganisms (GCM) 10K type strain sequencing project: providing services to taxonomists for standard genome sequencing and annotation.</title>
        <authorList>
            <consortium name="The Broad Institute Genomics Platform"/>
            <consortium name="The Broad Institute Genome Sequencing Center for Infectious Disease"/>
            <person name="Wu L."/>
            <person name="Ma J."/>
        </authorList>
    </citation>
    <scope>NUCLEOTIDE SEQUENCE [LARGE SCALE GENOMIC DNA]</scope>
    <source>
        <strain evidence="2">CGMCC 4.1641</strain>
    </source>
</reference>
<protein>
    <recommendedName>
        <fullName evidence="3">Polyketide cyclase/dehydrase/lipid transport protein</fullName>
    </recommendedName>
</protein>
<dbReference type="InterPro" id="IPR023393">
    <property type="entry name" value="START-like_dom_sf"/>
</dbReference>
<accession>A0ABV8S8W4</accession>
<proteinExistence type="predicted"/>
<evidence type="ECO:0000313" key="2">
    <source>
        <dbReference type="Proteomes" id="UP001595755"/>
    </source>
</evidence>
<dbReference type="EMBL" id="JBHSED010000017">
    <property type="protein sequence ID" value="MFC4304031.1"/>
    <property type="molecule type" value="Genomic_DNA"/>
</dbReference>
<keyword evidence="2" id="KW-1185">Reference proteome</keyword>
<organism evidence="1 2">
    <name type="scientific">Cohnella boryungensis</name>
    <dbReference type="NCBI Taxonomy" id="768479"/>
    <lineage>
        <taxon>Bacteria</taxon>
        <taxon>Bacillati</taxon>
        <taxon>Bacillota</taxon>
        <taxon>Bacilli</taxon>
        <taxon>Bacillales</taxon>
        <taxon>Paenibacillaceae</taxon>
        <taxon>Cohnella</taxon>
    </lineage>
</organism>
<dbReference type="SUPFAM" id="SSF55961">
    <property type="entry name" value="Bet v1-like"/>
    <property type="match status" value="1"/>
</dbReference>
<evidence type="ECO:0000313" key="1">
    <source>
        <dbReference type="EMBL" id="MFC4304031.1"/>
    </source>
</evidence>
<gene>
    <name evidence="1" type="ORF">ACFO1S_11330</name>
</gene>
<dbReference type="Proteomes" id="UP001595755">
    <property type="component" value="Unassembled WGS sequence"/>
</dbReference>
<comment type="caution">
    <text evidence="1">The sequence shown here is derived from an EMBL/GenBank/DDBJ whole genome shotgun (WGS) entry which is preliminary data.</text>
</comment>
<evidence type="ECO:0008006" key="3">
    <source>
        <dbReference type="Google" id="ProtNLM"/>
    </source>
</evidence>
<sequence>MLTFEYSYNFENSAKTLFSHIVDLEARSSWINGILENRVNPEGPARLGSSYFESGKFSGFKSEKTMVVTEFVQDQLLTLETSSEVKQPFRESYRIESISEKACRVYCTIEVGGVPKVGEFFMRQSMKKEQPKNFARLKAIVGG</sequence>
<dbReference type="Gene3D" id="3.30.530.20">
    <property type="match status" value="1"/>
</dbReference>